<feature type="compositionally biased region" description="Basic and acidic residues" evidence="1">
    <location>
        <begin position="692"/>
        <end position="706"/>
    </location>
</feature>
<feature type="compositionally biased region" description="Polar residues" evidence="1">
    <location>
        <begin position="355"/>
        <end position="366"/>
    </location>
</feature>
<feature type="compositionally biased region" description="Polar residues" evidence="1">
    <location>
        <begin position="449"/>
        <end position="466"/>
    </location>
</feature>
<feature type="compositionally biased region" description="Polar residues" evidence="1">
    <location>
        <begin position="1"/>
        <end position="11"/>
    </location>
</feature>
<reference evidence="4" key="2">
    <citation type="submission" date="2020-04" db="EMBL/GenBank/DDBJ databases">
        <authorList>
            <consortium name="NCBI Genome Project"/>
        </authorList>
    </citation>
    <scope>NUCLEOTIDE SEQUENCE</scope>
    <source>
        <strain evidence="4">CBS 781.70</strain>
    </source>
</reference>
<evidence type="ECO:0000313" key="3">
    <source>
        <dbReference type="Proteomes" id="UP000504638"/>
    </source>
</evidence>
<reference evidence="2 4" key="1">
    <citation type="submission" date="2020-01" db="EMBL/GenBank/DDBJ databases">
        <authorList>
            <consortium name="DOE Joint Genome Institute"/>
            <person name="Haridas S."/>
            <person name="Albert R."/>
            <person name="Binder M."/>
            <person name="Bloem J."/>
            <person name="Labutti K."/>
            <person name="Salamov A."/>
            <person name="Andreopoulos B."/>
            <person name="Baker S.E."/>
            <person name="Barry K."/>
            <person name="Bills G."/>
            <person name="Bluhm B.H."/>
            <person name="Cannon C."/>
            <person name="Castanera R."/>
            <person name="Culley D.E."/>
            <person name="Daum C."/>
            <person name="Ezra D."/>
            <person name="Gonzalez J.B."/>
            <person name="Henrissat B."/>
            <person name="Kuo A."/>
            <person name="Liang C."/>
            <person name="Lipzen A."/>
            <person name="Lutzoni F."/>
            <person name="Magnuson J."/>
            <person name="Mondo S."/>
            <person name="Nolan M."/>
            <person name="Ohm R."/>
            <person name="Pangilinan J."/>
            <person name="Park H.-J."/>
            <person name="Ramirez L."/>
            <person name="Alfaro M."/>
            <person name="Sun H."/>
            <person name="Tritt A."/>
            <person name="Yoshinaga Y."/>
            <person name="Zwiers L.-H."/>
            <person name="Turgeon B.G."/>
            <person name="Goodwin S.B."/>
            <person name="Spatafora J.W."/>
            <person name="Crous P.W."/>
            <person name="Grigoriev I.V."/>
        </authorList>
    </citation>
    <scope>NUCLEOTIDE SEQUENCE</scope>
    <source>
        <strain evidence="2 4">CBS 781.70</strain>
    </source>
</reference>
<dbReference type="GeneID" id="54414988"/>
<feature type="compositionally biased region" description="Low complexity" evidence="1">
    <location>
        <begin position="316"/>
        <end position="335"/>
    </location>
</feature>
<evidence type="ECO:0000313" key="2">
    <source>
        <dbReference type="EMBL" id="KAF1808694.1"/>
    </source>
</evidence>
<feature type="region of interest" description="Disordered" evidence="1">
    <location>
        <begin position="449"/>
        <end position="530"/>
    </location>
</feature>
<feature type="region of interest" description="Disordered" evidence="1">
    <location>
        <begin position="292"/>
        <end position="433"/>
    </location>
</feature>
<organism evidence="2">
    <name type="scientific">Eremomyces bilateralis CBS 781.70</name>
    <dbReference type="NCBI Taxonomy" id="1392243"/>
    <lineage>
        <taxon>Eukaryota</taxon>
        <taxon>Fungi</taxon>
        <taxon>Dikarya</taxon>
        <taxon>Ascomycota</taxon>
        <taxon>Pezizomycotina</taxon>
        <taxon>Dothideomycetes</taxon>
        <taxon>Dothideomycetes incertae sedis</taxon>
        <taxon>Eremomycetales</taxon>
        <taxon>Eremomycetaceae</taxon>
        <taxon>Eremomyces</taxon>
    </lineage>
</organism>
<dbReference type="AlphaFoldDB" id="A0A6G1FSD4"/>
<feature type="compositionally biased region" description="Basic and acidic residues" evidence="1">
    <location>
        <begin position="625"/>
        <end position="635"/>
    </location>
</feature>
<evidence type="ECO:0000313" key="4">
    <source>
        <dbReference type="RefSeq" id="XP_033530325.1"/>
    </source>
</evidence>
<name>A0A6G1FSD4_9PEZI</name>
<dbReference type="RefSeq" id="XP_033530325.1">
    <property type="nucleotide sequence ID" value="XM_033674418.1"/>
</dbReference>
<feature type="compositionally biased region" description="Polar residues" evidence="1">
    <location>
        <begin position="336"/>
        <end position="348"/>
    </location>
</feature>
<dbReference type="Proteomes" id="UP000504638">
    <property type="component" value="Unplaced"/>
</dbReference>
<evidence type="ECO:0000256" key="1">
    <source>
        <dbReference type="SAM" id="MobiDB-lite"/>
    </source>
</evidence>
<proteinExistence type="predicted"/>
<feature type="region of interest" description="Disordered" evidence="1">
    <location>
        <begin position="691"/>
        <end position="731"/>
    </location>
</feature>
<feature type="compositionally biased region" description="Acidic residues" evidence="1">
    <location>
        <begin position="513"/>
        <end position="530"/>
    </location>
</feature>
<feature type="region of interest" description="Disordered" evidence="1">
    <location>
        <begin position="553"/>
        <end position="671"/>
    </location>
</feature>
<sequence>MSSGVNRSAPSVNPLNGPNPRPPRAPTMQSAGLPGGGQPENLKVKYVPPITPAEKAQFAKYLKSQRIFPKQLKITDSKKIYAKQLYLGPSAFPAQDSSGRSVQMYAVFIFSNGFHGAMAAGTVPPGGMDNFHYGLLSTFPCSLHPGQNHSHLANVPLSLIMSGNPPPRHIYLFNTQAISQVNVAGPGFAYQQPHLFRIMNNPMQPNNHNAPPGAGTLALTGGQMQLNLHANVLNGNQQVINPTMNQLPNIANPPHLLQPQPGPFAALLNQNAPNPLQQAATIVQNQAGGAVQQHVGTAMQQQGGGHAPQNPGQPTHGHVGQAAAHHQGHPAYHAGTNTTHQQGTTVPHNSEHPTHSNTQQSGSIASAQRGRGSGVASSSRGRGGGVASSSRGRGGRVASSRRRPRPSNAAGGPPRPTQSNRASNAMAAPHSNVASCASSSTRFKAINQSTNSQYDAESDSPLSSVPDTDEDMADNGEGSAYPGSKFTPINKPVVEHAPLGGGGPIDPDRMEVDESVSSEYDPESDQDDYPDCIIQRRVRDEYGNKVVVIKRGSTNHLESASDTDDHPLSSIYAAKRKAAEAKTPASRRTIRAPSSELSPTESSDGESMISAGPRMTEGGATMASLRDEFELKHGDQVTGPGFRAITGNGPTATGQRDKAMSAKRGGKKPVVSWRDEVEEELDTAFSMFSMSKTERQKTVDSGKGGEAEPPTPMVSRSFRDRKAGRARSKRV</sequence>
<accession>A0A6G1FSD4</accession>
<reference evidence="4" key="3">
    <citation type="submission" date="2025-04" db="UniProtKB">
        <authorList>
            <consortium name="RefSeq"/>
        </authorList>
    </citation>
    <scope>IDENTIFICATION</scope>
    <source>
        <strain evidence="4">CBS 781.70</strain>
    </source>
</reference>
<dbReference type="EMBL" id="ML975180">
    <property type="protein sequence ID" value="KAF1808694.1"/>
    <property type="molecule type" value="Genomic_DNA"/>
</dbReference>
<feature type="region of interest" description="Disordered" evidence="1">
    <location>
        <begin position="1"/>
        <end position="40"/>
    </location>
</feature>
<protein>
    <submittedName>
        <fullName evidence="2 4">Uncharacterized protein</fullName>
    </submittedName>
</protein>
<keyword evidence="3" id="KW-1185">Reference proteome</keyword>
<gene>
    <name evidence="2 4" type="ORF">P152DRAFT_211193</name>
</gene>